<name>A0A936K7N5_9BACT</name>
<dbReference type="SUPFAM" id="SSF53383">
    <property type="entry name" value="PLP-dependent transferases"/>
    <property type="match status" value="1"/>
</dbReference>
<dbReference type="Pfam" id="PF01041">
    <property type="entry name" value="DegT_DnrJ_EryC1"/>
    <property type="match status" value="1"/>
</dbReference>
<dbReference type="GO" id="GO:0008483">
    <property type="term" value="F:transaminase activity"/>
    <property type="evidence" value="ECO:0007669"/>
    <property type="project" value="UniProtKB-KW"/>
</dbReference>
<sequence>MPVPMLELAPQNAAVKAKVLEGLSGLIDRSAFILGENVKGLEAEISAYAGAAHAVAMSSGTDAQLAALMGLGIGHGDEVIVPSFTFFATAGVVSRLGAKPVFIDLEPATFNATGALVEAAITPRTKAIMPVHLFGQLADMPSIMAVAAKHGLPVVEDACQSLGAKGWGKSAGQFGDMTAYSFYPTKNLGAFGDAGMTAIRDDAALAARVRRIRVHGMEPVYMHHEVGMNGRMDEFQALVLRAKLPMLDGWHEGRRKHAAWYLERMKGLAADEAVLPLEVVPDGRHIYNQFTIRVKGGKRDALQAHLKERGIGSAIYYPICLHEQPCFKDLGYKAGQLPESELAAKEVLSLPVYPEMTEAMREEVATAILGFFGKK</sequence>
<dbReference type="EMBL" id="JADKCH010000005">
    <property type="protein sequence ID" value="MBK8572587.1"/>
    <property type="molecule type" value="Genomic_DNA"/>
</dbReference>
<dbReference type="InterPro" id="IPR015422">
    <property type="entry name" value="PyrdxlP-dep_Trfase_small"/>
</dbReference>
<dbReference type="InterPro" id="IPR015424">
    <property type="entry name" value="PyrdxlP-dep_Trfase"/>
</dbReference>
<dbReference type="AlphaFoldDB" id="A0A936K7N5"/>
<keyword evidence="1 4" id="KW-0663">Pyridoxal phosphate</keyword>
<feature type="modified residue" description="N6-(pyridoxal phosphate)lysine" evidence="4">
    <location>
        <position position="186"/>
    </location>
</feature>
<organism evidence="6 7">
    <name type="scientific">Candidatus Geothrix odensensis</name>
    <dbReference type="NCBI Taxonomy" id="2954440"/>
    <lineage>
        <taxon>Bacteria</taxon>
        <taxon>Pseudomonadati</taxon>
        <taxon>Acidobacteriota</taxon>
        <taxon>Holophagae</taxon>
        <taxon>Holophagales</taxon>
        <taxon>Holophagaceae</taxon>
        <taxon>Geothrix</taxon>
    </lineage>
</organism>
<evidence type="ECO:0000256" key="4">
    <source>
        <dbReference type="PIRSR" id="PIRSR000390-2"/>
    </source>
</evidence>
<keyword evidence="6" id="KW-0808">Transferase</keyword>
<dbReference type="PANTHER" id="PTHR30244">
    <property type="entry name" value="TRANSAMINASE"/>
    <property type="match status" value="1"/>
</dbReference>
<evidence type="ECO:0000313" key="6">
    <source>
        <dbReference type="EMBL" id="MBK8572587.1"/>
    </source>
</evidence>
<dbReference type="PIRSF" id="PIRSF000390">
    <property type="entry name" value="PLP_StrS"/>
    <property type="match status" value="1"/>
</dbReference>
<comment type="caution">
    <text evidence="6">The sequence shown here is derived from an EMBL/GenBank/DDBJ whole genome shotgun (WGS) entry which is preliminary data.</text>
</comment>
<dbReference type="Gene3D" id="3.90.1150.10">
    <property type="entry name" value="Aspartate Aminotransferase, domain 1"/>
    <property type="match status" value="1"/>
</dbReference>
<dbReference type="InterPro" id="IPR015421">
    <property type="entry name" value="PyrdxlP-dep_Trfase_major"/>
</dbReference>
<evidence type="ECO:0000256" key="5">
    <source>
        <dbReference type="RuleBase" id="RU004508"/>
    </source>
</evidence>
<gene>
    <name evidence="6" type="ORF">IPN91_08035</name>
</gene>
<evidence type="ECO:0000256" key="2">
    <source>
        <dbReference type="ARBA" id="ARBA00037999"/>
    </source>
</evidence>
<protein>
    <submittedName>
        <fullName evidence="6">DegT/DnrJ/EryC1/StrS family aminotransferase</fullName>
    </submittedName>
</protein>
<keyword evidence="6" id="KW-0032">Aminotransferase</keyword>
<dbReference type="GO" id="GO:0030170">
    <property type="term" value="F:pyridoxal phosphate binding"/>
    <property type="evidence" value="ECO:0007669"/>
    <property type="project" value="TreeGrafter"/>
</dbReference>
<dbReference type="PANTHER" id="PTHR30244:SF36">
    <property type="entry name" value="3-OXO-GLUCOSE-6-PHOSPHATE:GLUTAMATE AMINOTRANSFERASE"/>
    <property type="match status" value="1"/>
</dbReference>
<dbReference type="GO" id="GO:0000271">
    <property type="term" value="P:polysaccharide biosynthetic process"/>
    <property type="evidence" value="ECO:0007669"/>
    <property type="project" value="TreeGrafter"/>
</dbReference>
<dbReference type="CDD" id="cd00616">
    <property type="entry name" value="AHBA_syn"/>
    <property type="match status" value="1"/>
</dbReference>
<reference evidence="6 7" key="1">
    <citation type="submission" date="2020-10" db="EMBL/GenBank/DDBJ databases">
        <title>Connecting structure to function with the recovery of over 1000 high-quality activated sludge metagenome-assembled genomes encoding full-length rRNA genes using long-read sequencing.</title>
        <authorList>
            <person name="Singleton C.M."/>
            <person name="Petriglieri F."/>
            <person name="Kristensen J.M."/>
            <person name="Kirkegaard R.H."/>
            <person name="Michaelsen T.Y."/>
            <person name="Andersen M.H."/>
            <person name="Karst S.M."/>
            <person name="Dueholm M.S."/>
            <person name="Nielsen P.H."/>
            <person name="Albertsen M."/>
        </authorList>
    </citation>
    <scope>NUCLEOTIDE SEQUENCE [LARGE SCALE GENOMIC DNA]</scope>
    <source>
        <strain evidence="6">OdNE_18-Q3-R46-58_MAXAC.008</strain>
    </source>
</reference>
<evidence type="ECO:0000313" key="7">
    <source>
        <dbReference type="Proteomes" id="UP000709959"/>
    </source>
</evidence>
<comment type="similarity">
    <text evidence="2 5">Belongs to the DegT/DnrJ/EryC1 family.</text>
</comment>
<proteinExistence type="inferred from homology"/>
<feature type="active site" description="Proton acceptor" evidence="3">
    <location>
        <position position="186"/>
    </location>
</feature>
<dbReference type="Proteomes" id="UP000709959">
    <property type="component" value="Unassembled WGS sequence"/>
</dbReference>
<dbReference type="Gene3D" id="3.40.640.10">
    <property type="entry name" value="Type I PLP-dependent aspartate aminotransferase-like (Major domain)"/>
    <property type="match status" value="1"/>
</dbReference>
<evidence type="ECO:0000256" key="3">
    <source>
        <dbReference type="PIRSR" id="PIRSR000390-1"/>
    </source>
</evidence>
<dbReference type="InterPro" id="IPR000653">
    <property type="entry name" value="DegT/StrS_aminotransferase"/>
</dbReference>
<accession>A0A936K7N5</accession>
<evidence type="ECO:0000256" key="1">
    <source>
        <dbReference type="ARBA" id="ARBA00022898"/>
    </source>
</evidence>